<feature type="transmembrane region" description="Helical" evidence="6">
    <location>
        <begin position="232"/>
        <end position="248"/>
    </location>
</feature>
<evidence type="ECO:0000256" key="6">
    <source>
        <dbReference type="SAM" id="Phobius"/>
    </source>
</evidence>
<feature type="transmembrane region" description="Helical" evidence="6">
    <location>
        <begin position="90"/>
        <end position="107"/>
    </location>
</feature>
<keyword evidence="3 6" id="KW-0812">Transmembrane</keyword>
<organism evidence="7 8">
    <name type="scientific">Candidatus Colimorpha enterica</name>
    <dbReference type="NCBI Taxonomy" id="3083063"/>
    <lineage>
        <taxon>Bacteria</taxon>
        <taxon>Pseudomonadati</taxon>
        <taxon>Bacteroidota</taxon>
        <taxon>Bacteroidia</taxon>
        <taxon>Bacteroidales</taxon>
        <taxon>Candidatus Colimorpha</taxon>
    </lineage>
</organism>
<dbReference type="GO" id="GO:0022857">
    <property type="term" value="F:transmembrane transporter activity"/>
    <property type="evidence" value="ECO:0007669"/>
    <property type="project" value="InterPro"/>
</dbReference>
<proteinExistence type="predicted"/>
<evidence type="ECO:0000256" key="1">
    <source>
        <dbReference type="ARBA" id="ARBA00004651"/>
    </source>
</evidence>
<feature type="transmembrane region" description="Helical" evidence="6">
    <location>
        <begin position="64"/>
        <end position="83"/>
    </location>
</feature>
<evidence type="ECO:0000256" key="4">
    <source>
        <dbReference type="ARBA" id="ARBA00022989"/>
    </source>
</evidence>
<protein>
    <submittedName>
        <fullName evidence="7">ABC transporter permease</fullName>
    </submittedName>
</protein>
<gene>
    <name evidence="7" type="ORF">MR241_07420</name>
</gene>
<keyword evidence="4 6" id="KW-1133">Transmembrane helix</keyword>
<comment type="subcellular location">
    <subcellularLocation>
        <location evidence="1">Cell membrane</location>
        <topology evidence="1">Multi-pass membrane protein</topology>
    </subcellularLocation>
</comment>
<name>A0AAE3K0K6_9BACT</name>
<dbReference type="Proteomes" id="UP001139365">
    <property type="component" value="Unassembled WGS sequence"/>
</dbReference>
<dbReference type="EMBL" id="JALEMU010000121">
    <property type="protein sequence ID" value="MCI5756107.1"/>
    <property type="molecule type" value="Genomic_DNA"/>
</dbReference>
<dbReference type="PANTHER" id="PTHR32196:SF69">
    <property type="entry name" value="BRANCHED-CHAIN AMINO ACID TRANSPORT SYSTEM, PERMEASE PROTEIN"/>
    <property type="match status" value="1"/>
</dbReference>
<dbReference type="GO" id="GO:0005886">
    <property type="term" value="C:plasma membrane"/>
    <property type="evidence" value="ECO:0007669"/>
    <property type="project" value="UniProtKB-SubCell"/>
</dbReference>
<feature type="transmembrane region" description="Helical" evidence="6">
    <location>
        <begin position="279"/>
        <end position="299"/>
    </location>
</feature>
<dbReference type="CDD" id="cd06574">
    <property type="entry name" value="TM_PBP1_branched-chain-AA_like"/>
    <property type="match status" value="1"/>
</dbReference>
<sequence>MLLYGTALSGIQMGLCYSVLALGLYISYTILDFPDLSVDGTFPLGGVVCTILMLRLGFPPAAAVILSSVAGIIAGAVTGFLHVRCRISKLLSGIIVMTALLSVNLALTKLLTKNGYTTTIFSYKSENLTGLFGGRLANLFGKAGKDYMTIAILLVFVIAVKLAIDLFMKTKLGYMLRSTGENERLVVCMGKDPGRYKILGIAAANGLVAMSGGLYCQLFSSYDNNSGSGKVVLALASVIIGLALFSQVRRVKDTTAVIVGALIYGLLLNFLALADREGIYLKLLNAVMFALILIFNDRLTAIGLRRKIKAPAEMPESHTEWEKGE</sequence>
<accession>A0AAE3K0K6</accession>
<evidence type="ECO:0000313" key="7">
    <source>
        <dbReference type="EMBL" id="MCI5756107.1"/>
    </source>
</evidence>
<dbReference type="AlphaFoldDB" id="A0AAE3K0K6"/>
<evidence type="ECO:0000256" key="5">
    <source>
        <dbReference type="ARBA" id="ARBA00023136"/>
    </source>
</evidence>
<feature type="transmembrane region" description="Helical" evidence="6">
    <location>
        <begin position="255"/>
        <end position="273"/>
    </location>
</feature>
<feature type="transmembrane region" description="Helical" evidence="6">
    <location>
        <begin position="198"/>
        <end position="220"/>
    </location>
</feature>
<feature type="transmembrane region" description="Helical" evidence="6">
    <location>
        <begin position="6"/>
        <end position="28"/>
    </location>
</feature>
<keyword evidence="2" id="KW-1003">Cell membrane</keyword>
<reference evidence="7 8" key="1">
    <citation type="submission" date="2022-03" db="EMBL/GenBank/DDBJ databases">
        <title>Metagenome-assembled genomes from swine fecal metagenomes.</title>
        <authorList>
            <person name="Holman D.B."/>
            <person name="Kommadath A."/>
        </authorList>
    </citation>
    <scope>NUCLEOTIDE SEQUENCE [LARGE SCALE GENOMIC DNA]</scope>
    <source>
        <strain evidence="7">SUG147</strain>
    </source>
</reference>
<evidence type="ECO:0000313" key="8">
    <source>
        <dbReference type="Proteomes" id="UP001139365"/>
    </source>
</evidence>
<evidence type="ECO:0000256" key="3">
    <source>
        <dbReference type="ARBA" id="ARBA00022692"/>
    </source>
</evidence>
<evidence type="ECO:0000256" key="2">
    <source>
        <dbReference type="ARBA" id="ARBA00022475"/>
    </source>
</evidence>
<dbReference type="PANTHER" id="PTHR32196">
    <property type="entry name" value="ABC TRANSPORTER PERMEASE PROTEIN YPHD-RELATED-RELATED"/>
    <property type="match status" value="1"/>
</dbReference>
<keyword evidence="5 6" id="KW-0472">Membrane</keyword>
<feature type="transmembrane region" description="Helical" evidence="6">
    <location>
        <begin position="147"/>
        <end position="168"/>
    </location>
</feature>
<dbReference type="Pfam" id="PF02653">
    <property type="entry name" value="BPD_transp_2"/>
    <property type="match status" value="1"/>
</dbReference>
<dbReference type="InterPro" id="IPR001851">
    <property type="entry name" value="ABC_transp_permease"/>
</dbReference>
<comment type="caution">
    <text evidence="7">The sequence shown here is derived from an EMBL/GenBank/DDBJ whole genome shotgun (WGS) entry which is preliminary data.</text>
</comment>